<comment type="caution">
    <text evidence="1">The sequence shown here is derived from an EMBL/GenBank/DDBJ whole genome shotgun (WGS) entry which is preliminary data.</text>
</comment>
<dbReference type="EMBL" id="JAHQIW010004413">
    <property type="protein sequence ID" value="KAJ1362280.1"/>
    <property type="molecule type" value="Genomic_DNA"/>
</dbReference>
<accession>A0AAD5MPB3</accession>
<dbReference type="AlphaFoldDB" id="A0AAD5MPB3"/>
<gene>
    <name evidence="1" type="ORF">KIN20_021792</name>
</gene>
<sequence length="120" mass="13255">MHHFGYFASTHRDSLIHSLYVCEFNPMEMSCIIVDNTVTAICSNMDVGMHRCTLPPPNQGVMITPVPDPHLRISGSLSTTNIIMANWSETMWQSAVNRALRMLASGPIGSHFFSAFAAVD</sequence>
<reference evidence="1" key="1">
    <citation type="submission" date="2021-06" db="EMBL/GenBank/DDBJ databases">
        <title>Parelaphostrongylus tenuis whole genome reference sequence.</title>
        <authorList>
            <person name="Garwood T.J."/>
            <person name="Larsen P.A."/>
            <person name="Fountain-Jones N.M."/>
            <person name="Garbe J.R."/>
            <person name="Macchietto M.G."/>
            <person name="Kania S.A."/>
            <person name="Gerhold R.W."/>
            <person name="Richards J.E."/>
            <person name="Wolf T.M."/>
        </authorList>
    </citation>
    <scope>NUCLEOTIDE SEQUENCE</scope>
    <source>
        <strain evidence="1">MNPRO001-30</strain>
        <tissue evidence="1">Meninges</tissue>
    </source>
</reference>
<evidence type="ECO:0000313" key="2">
    <source>
        <dbReference type="Proteomes" id="UP001196413"/>
    </source>
</evidence>
<keyword evidence="2" id="KW-1185">Reference proteome</keyword>
<dbReference type="Proteomes" id="UP001196413">
    <property type="component" value="Unassembled WGS sequence"/>
</dbReference>
<evidence type="ECO:0000313" key="1">
    <source>
        <dbReference type="EMBL" id="KAJ1362280.1"/>
    </source>
</evidence>
<organism evidence="1 2">
    <name type="scientific">Parelaphostrongylus tenuis</name>
    <name type="common">Meningeal worm</name>
    <dbReference type="NCBI Taxonomy" id="148309"/>
    <lineage>
        <taxon>Eukaryota</taxon>
        <taxon>Metazoa</taxon>
        <taxon>Ecdysozoa</taxon>
        <taxon>Nematoda</taxon>
        <taxon>Chromadorea</taxon>
        <taxon>Rhabditida</taxon>
        <taxon>Rhabditina</taxon>
        <taxon>Rhabditomorpha</taxon>
        <taxon>Strongyloidea</taxon>
        <taxon>Metastrongylidae</taxon>
        <taxon>Parelaphostrongylus</taxon>
    </lineage>
</organism>
<protein>
    <submittedName>
        <fullName evidence="1">Uncharacterized protein</fullName>
    </submittedName>
</protein>
<name>A0AAD5MPB3_PARTN</name>
<proteinExistence type="predicted"/>